<name>V5FBW3_BYSSN</name>
<evidence type="ECO:0000313" key="3">
    <source>
        <dbReference type="Proteomes" id="UP000018001"/>
    </source>
</evidence>
<sequence length="173" mass="19579">MDSSAHSSRSSSDAREDDADERRKIRERERDGRSGRGRTLSKRARVRLNEALADDGDGDDRMRWDRMGDGATPLTVVWFGYEDIRTHRRRHHVDLRLSSLPSHRFLVLRAGEQGDLPEAVHTNTSLIRKAITRGPDSPDFVDRVITSRPDDEHRGLGVSTATDSTRKGVYSIC</sequence>
<evidence type="ECO:0000256" key="1">
    <source>
        <dbReference type="SAM" id="MobiDB-lite"/>
    </source>
</evidence>
<protein>
    <submittedName>
        <fullName evidence="2">Uncharacterized protein</fullName>
    </submittedName>
</protein>
<reference evidence="3" key="1">
    <citation type="journal article" date="2014" name="Genome Announc.">
        <title>Draft genome sequence of the formaldehyde-resistant fungus Byssochlamys spectabilis No. 5 (anamorph Paecilomyces variotii No. 5) (NBRC109023).</title>
        <authorList>
            <person name="Oka T."/>
            <person name="Ekino K."/>
            <person name="Fukuda K."/>
            <person name="Nomura Y."/>
        </authorList>
    </citation>
    <scope>NUCLEOTIDE SEQUENCE [LARGE SCALE GENOMIC DNA]</scope>
    <source>
        <strain evidence="3">No. 5 / NBRC 109023</strain>
    </source>
</reference>
<evidence type="ECO:0000313" key="2">
    <source>
        <dbReference type="EMBL" id="GAD94274.1"/>
    </source>
</evidence>
<comment type="caution">
    <text evidence="2">The sequence shown here is derived from an EMBL/GenBank/DDBJ whole genome shotgun (WGS) entry which is preliminary data.</text>
</comment>
<dbReference type="HOGENOM" id="CLU_1547322_0_0_1"/>
<feature type="region of interest" description="Disordered" evidence="1">
    <location>
        <begin position="1"/>
        <end position="43"/>
    </location>
</feature>
<accession>V5FBW3</accession>
<dbReference type="AlphaFoldDB" id="V5FBW3"/>
<dbReference type="InParanoid" id="V5FBW3"/>
<feature type="compositionally biased region" description="Low complexity" evidence="1">
    <location>
        <begin position="1"/>
        <end position="11"/>
    </location>
</feature>
<keyword evidence="3" id="KW-1185">Reference proteome</keyword>
<gene>
    <name evidence="2" type="ORF">PVAR5_2898</name>
</gene>
<organism evidence="2 3">
    <name type="scientific">Byssochlamys spectabilis (strain No. 5 / NBRC 109023)</name>
    <name type="common">Paecilomyces variotii</name>
    <dbReference type="NCBI Taxonomy" id="1356009"/>
    <lineage>
        <taxon>Eukaryota</taxon>
        <taxon>Fungi</taxon>
        <taxon>Dikarya</taxon>
        <taxon>Ascomycota</taxon>
        <taxon>Pezizomycotina</taxon>
        <taxon>Eurotiomycetes</taxon>
        <taxon>Eurotiomycetidae</taxon>
        <taxon>Eurotiales</taxon>
        <taxon>Thermoascaceae</taxon>
        <taxon>Paecilomyces</taxon>
    </lineage>
</organism>
<dbReference type="Proteomes" id="UP000018001">
    <property type="component" value="Unassembled WGS sequence"/>
</dbReference>
<proteinExistence type="predicted"/>
<feature type="compositionally biased region" description="Basic and acidic residues" evidence="1">
    <location>
        <begin position="20"/>
        <end position="34"/>
    </location>
</feature>
<dbReference type="EMBL" id="BAUL01000085">
    <property type="protein sequence ID" value="GAD94274.1"/>
    <property type="molecule type" value="Genomic_DNA"/>
</dbReference>